<evidence type="ECO:0000313" key="1">
    <source>
        <dbReference type="EMBL" id="NSL88779.1"/>
    </source>
</evidence>
<accession>A0A3S1D1B9</accession>
<dbReference type="PANTHER" id="PTHR36439">
    <property type="entry name" value="BLL4334 PROTEIN"/>
    <property type="match status" value="1"/>
</dbReference>
<proteinExistence type="predicted"/>
<dbReference type="EMBL" id="RIAR02000001">
    <property type="protein sequence ID" value="NSL88779.1"/>
    <property type="molecule type" value="Genomic_DNA"/>
</dbReference>
<reference evidence="1" key="1">
    <citation type="submission" date="2020-05" db="EMBL/GenBank/DDBJ databases">
        <title>Chitinophaga laudate sp. nov., isolated from a tropical peat swamp.</title>
        <authorList>
            <person name="Goh C.B.S."/>
            <person name="Lee M.S."/>
            <person name="Parimannan S."/>
            <person name="Pasbakhsh P."/>
            <person name="Yule C.M."/>
            <person name="Rajandas H."/>
            <person name="Loke S."/>
            <person name="Croft L."/>
            <person name="Tan J.B.L."/>
        </authorList>
    </citation>
    <scope>NUCLEOTIDE SEQUENCE</scope>
    <source>
        <strain evidence="1">Mgbs1</strain>
    </source>
</reference>
<dbReference type="Proteomes" id="UP000281028">
    <property type="component" value="Unassembled WGS sequence"/>
</dbReference>
<dbReference type="Pfam" id="PF08002">
    <property type="entry name" value="DUF1697"/>
    <property type="match status" value="1"/>
</dbReference>
<sequence length="176" mass="19583">MARYVAFLRAINVGGNRMVKMEVLKDIFEQHGFRQVQTYINSGNVLFDHTGKDTAVIGIKIEKALEKALGFDVPVCVRSMAEMAAVLENNPFPGITPDKQVQIYIAFLRDTAGADAAGILAGMDNEWETYRLCGREVFVLARKRPDPTPFSNNYLEKKLKVVATTRNLATATKVTQ</sequence>
<dbReference type="PANTHER" id="PTHR36439:SF1">
    <property type="entry name" value="DUF1697 DOMAIN-CONTAINING PROTEIN"/>
    <property type="match status" value="1"/>
</dbReference>
<name>A0A3S1D1B9_9BACT</name>
<protein>
    <submittedName>
        <fullName evidence="1">DUF1697 domain-containing protein</fullName>
    </submittedName>
</protein>
<keyword evidence="2" id="KW-1185">Reference proteome</keyword>
<gene>
    <name evidence="1" type="ORF">ECE50_018195</name>
</gene>
<dbReference type="PIRSF" id="PIRSF008502">
    <property type="entry name" value="UCP008502"/>
    <property type="match status" value="1"/>
</dbReference>
<dbReference type="InterPro" id="IPR012545">
    <property type="entry name" value="DUF1697"/>
</dbReference>
<dbReference type="Gene3D" id="3.30.70.1280">
    <property type="entry name" value="SP0830-like domains"/>
    <property type="match status" value="1"/>
</dbReference>
<dbReference type="SUPFAM" id="SSF160379">
    <property type="entry name" value="SP0830-like"/>
    <property type="match status" value="1"/>
</dbReference>
<dbReference type="AlphaFoldDB" id="A0A3S1D1B9"/>
<dbReference type="OrthoDB" id="9806494at2"/>
<organism evidence="1 2">
    <name type="scientific">Chitinophaga solisilvae</name>
    <dbReference type="NCBI Taxonomy" id="1233460"/>
    <lineage>
        <taxon>Bacteria</taxon>
        <taxon>Pseudomonadati</taxon>
        <taxon>Bacteroidota</taxon>
        <taxon>Chitinophagia</taxon>
        <taxon>Chitinophagales</taxon>
        <taxon>Chitinophagaceae</taxon>
        <taxon>Chitinophaga</taxon>
    </lineage>
</organism>
<evidence type="ECO:0000313" key="2">
    <source>
        <dbReference type="Proteomes" id="UP000281028"/>
    </source>
</evidence>
<comment type="caution">
    <text evidence="1">The sequence shown here is derived from an EMBL/GenBank/DDBJ whole genome shotgun (WGS) entry which is preliminary data.</text>
</comment>